<feature type="transmembrane region" description="Helical" evidence="2">
    <location>
        <begin position="138"/>
        <end position="157"/>
    </location>
</feature>
<keyword evidence="4" id="KW-1185">Reference proteome</keyword>
<dbReference type="STRING" id="1901.BB341_02350"/>
<organism evidence="3 4">
    <name type="scientific">Streptomyces clavuligerus</name>
    <dbReference type="NCBI Taxonomy" id="1901"/>
    <lineage>
        <taxon>Bacteria</taxon>
        <taxon>Bacillati</taxon>
        <taxon>Actinomycetota</taxon>
        <taxon>Actinomycetes</taxon>
        <taxon>Kitasatosporales</taxon>
        <taxon>Streptomycetaceae</taxon>
        <taxon>Streptomyces</taxon>
    </lineage>
</organism>
<keyword evidence="2" id="KW-0812">Transmembrane</keyword>
<feature type="transmembrane region" description="Helical" evidence="2">
    <location>
        <begin position="217"/>
        <end position="236"/>
    </location>
</feature>
<name>E2PZE7_STRCL</name>
<feature type="region of interest" description="Disordered" evidence="1">
    <location>
        <begin position="296"/>
        <end position="323"/>
    </location>
</feature>
<evidence type="ECO:0000313" key="4">
    <source>
        <dbReference type="Proteomes" id="UP000002357"/>
    </source>
</evidence>
<dbReference type="GeneID" id="93728253"/>
<evidence type="ECO:0000256" key="1">
    <source>
        <dbReference type="SAM" id="MobiDB-lite"/>
    </source>
</evidence>
<feature type="compositionally biased region" description="Basic and acidic residues" evidence="1">
    <location>
        <begin position="297"/>
        <end position="308"/>
    </location>
</feature>
<dbReference type="KEGG" id="sclf:BB341_02350"/>
<protein>
    <recommendedName>
        <fullName evidence="5">Integral membrane protein</fullName>
    </recommendedName>
</protein>
<dbReference type="Proteomes" id="UP000002357">
    <property type="component" value="Chromosome"/>
</dbReference>
<feature type="transmembrane region" description="Helical" evidence="2">
    <location>
        <begin position="243"/>
        <end position="263"/>
    </location>
</feature>
<reference evidence="3 4" key="1">
    <citation type="journal article" date="2010" name="Genome Biol. Evol.">
        <title>The sequence of a 1.8-mb bacterial linear plasmid reveals a rich evolutionary reservoir of secondary metabolic pathways.</title>
        <authorList>
            <person name="Medema M.H."/>
            <person name="Trefzer A."/>
            <person name="Kovalchuk A."/>
            <person name="van den Berg M."/>
            <person name="Mueller U."/>
            <person name="Heijne W."/>
            <person name="Wu L."/>
            <person name="Alam M.T."/>
            <person name="Ronning C.M."/>
            <person name="Nierman W.C."/>
            <person name="Bovenberg R.A.L."/>
            <person name="Breitling R."/>
            <person name="Takano E."/>
        </authorList>
    </citation>
    <scope>NUCLEOTIDE SEQUENCE [LARGE SCALE GENOMIC DNA]</scope>
    <source>
        <strain evidence="4">ATCC 27064 / DSM 738 / JCM 4710 / NBRC 13307 / NCIMB 12785 / NRRL 3585 / VKM Ac-602</strain>
    </source>
</reference>
<dbReference type="EMBL" id="CM000913">
    <property type="protein sequence ID" value="EFG10408.1"/>
    <property type="molecule type" value="Genomic_DNA"/>
</dbReference>
<feature type="transmembrane region" description="Helical" evidence="2">
    <location>
        <begin position="275"/>
        <end position="293"/>
    </location>
</feature>
<dbReference type="eggNOG" id="COG0697">
    <property type="taxonomic scope" value="Bacteria"/>
</dbReference>
<evidence type="ECO:0000256" key="2">
    <source>
        <dbReference type="SAM" id="Phobius"/>
    </source>
</evidence>
<feature type="transmembrane region" description="Helical" evidence="2">
    <location>
        <begin position="110"/>
        <end position="126"/>
    </location>
</feature>
<dbReference type="OrthoDB" id="3423019at2"/>
<dbReference type="PANTHER" id="PTHR40761:SF1">
    <property type="entry name" value="CONSERVED INTEGRAL MEMBRANE ALANINE VALINE AND LEUCINE RICH PROTEIN-RELATED"/>
    <property type="match status" value="1"/>
</dbReference>
<proteinExistence type="predicted"/>
<evidence type="ECO:0000313" key="3">
    <source>
        <dbReference type="EMBL" id="EFG10408.1"/>
    </source>
</evidence>
<keyword evidence="2" id="KW-0472">Membrane</keyword>
<feature type="transmembrane region" description="Helical" evidence="2">
    <location>
        <begin position="77"/>
        <end position="98"/>
    </location>
</feature>
<feature type="transmembrane region" description="Helical" evidence="2">
    <location>
        <begin position="6"/>
        <end position="26"/>
    </location>
</feature>
<dbReference type="AlphaFoldDB" id="E2PZE7"/>
<dbReference type="PANTHER" id="PTHR40761">
    <property type="entry name" value="CONSERVED INTEGRAL MEMBRANE ALANINE VALINE AND LEUCINE RICH PROTEIN-RELATED"/>
    <property type="match status" value="1"/>
</dbReference>
<keyword evidence="2" id="KW-1133">Transmembrane helix</keyword>
<accession>E2PZE7</accession>
<dbReference type="RefSeq" id="WP_003962564.1">
    <property type="nucleotide sequence ID" value="NZ_CM000913.1"/>
</dbReference>
<feature type="transmembrane region" description="Helical" evidence="2">
    <location>
        <begin position="169"/>
        <end position="191"/>
    </location>
</feature>
<sequence length="323" mass="33631">MEWATGWGVAAALLANVLYSTGFVLEKRALGSMPAVSVREPARLLRLVLGSPLWIGGSLALAAGFGAQLLVYRTLPIAAAQGVFVSGLVLLLLLSARLLGERLSGRERRAVGVVLVALVMVVLSLSPDTDTVGADAPVRLILLLCVPSLAAGVWLYAAAERRARQPRRVPSAGVGYGVALGLLYGVSSLAVKGMSGRLTGLSDRPAAVLLDVLGSPYPYLLLVTGALGLVMSQAALQRCRVSLVVPVCTTVTSVFTAVLGTFAFGEALPDDPVRLSLRVAGALLAVAVLLTMAQHAPEQHDPPRHDPPKSPVPVDLPRGADRP</sequence>
<feature type="transmembrane region" description="Helical" evidence="2">
    <location>
        <begin position="47"/>
        <end position="71"/>
    </location>
</feature>
<gene>
    <name evidence="3" type="ORF">SCLAV_5341</name>
</gene>
<evidence type="ECO:0008006" key="5">
    <source>
        <dbReference type="Google" id="ProtNLM"/>
    </source>
</evidence>